<gene>
    <name evidence="2" type="ORF">BDN70DRAFT_884887</name>
</gene>
<name>A0A9P5YRY5_9AGAR</name>
<keyword evidence="3" id="KW-1185">Reference proteome</keyword>
<evidence type="ECO:0000256" key="1">
    <source>
        <dbReference type="SAM" id="MobiDB-lite"/>
    </source>
</evidence>
<sequence length="106" mass="11668">MPCDPLLPPPRLPNGYLRSRVGSLSIILSSSAGSSSLSHSQHQMSRIAMKSCSFDLVTLHFIKSFPRPKLQSPHNTMNAKGEGGQRDRRTSITTKTRINASPEIPR</sequence>
<accession>A0A9P5YRY5</accession>
<evidence type="ECO:0000313" key="2">
    <source>
        <dbReference type="EMBL" id="KAF9474349.1"/>
    </source>
</evidence>
<proteinExistence type="predicted"/>
<comment type="caution">
    <text evidence="2">The sequence shown here is derived from an EMBL/GenBank/DDBJ whole genome shotgun (WGS) entry which is preliminary data.</text>
</comment>
<feature type="region of interest" description="Disordered" evidence="1">
    <location>
        <begin position="67"/>
        <end position="106"/>
    </location>
</feature>
<evidence type="ECO:0000313" key="3">
    <source>
        <dbReference type="Proteomes" id="UP000807469"/>
    </source>
</evidence>
<organism evidence="2 3">
    <name type="scientific">Pholiota conissans</name>
    <dbReference type="NCBI Taxonomy" id="109636"/>
    <lineage>
        <taxon>Eukaryota</taxon>
        <taxon>Fungi</taxon>
        <taxon>Dikarya</taxon>
        <taxon>Basidiomycota</taxon>
        <taxon>Agaricomycotina</taxon>
        <taxon>Agaricomycetes</taxon>
        <taxon>Agaricomycetidae</taxon>
        <taxon>Agaricales</taxon>
        <taxon>Agaricineae</taxon>
        <taxon>Strophariaceae</taxon>
        <taxon>Pholiota</taxon>
    </lineage>
</organism>
<dbReference type="EMBL" id="MU155383">
    <property type="protein sequence ID" value="KAF9474349.1"/>
    <property type="molecule type" value="Genomic_DNA"/>
</dbReference>
<reference evidence="2" key="1">
    <citation type="submission" date="2020-11" db="EMBL/GenBank/DDBJ databases">
        <authorList>
            <consortium name="DOE Joint Genome Institute"/>
            <person name="Ahrendt S."/>
            <person name="Riley R."/>
            <person name="Andreopoulos W."/>
            <person name="Labutti K."/>
            <person name="Pangilinan J."/>
            <person name="Ruiz-Duenas F.J."/>
            <person name="Barrasa J.M."/>
            <person name="Sanchez-Garcia M."/>
            <person name="Camarero S."/>
            <person name="Miyauchi S."/>
            <person name="Serrano A."/>
            <person name="Linde D."/>
            <person name="Babiker R."/>
            <person name="Drula E."/>
            <person name="Ayuso-Fernandez I."/>
            <person name="Pacheco R."/>
            <person name="Padilla G."/>
            <person name="Ferreira P."/>
            <person name="Barriuso J."/>
            <person name="Kellner H."/>
            <person name="Castanera R."/>
            <person name="Alfaro M."/>
            <person name="Ramirez L."/>
            <person name="Pisabarro A.G."/>
            <person name="Kuo A."/>
            <person name="Tritt A."/>
            <person name="Lipzen A."/>
            <person name="He G."/>
            <person name="Yan M."/>
            <person name="Ng V."/>
            <person name="Cullen D."/>
            <person name="Martin F."/>
            <person name="Rosso M.-N."/>
            <person name="Henrissat B."/>
            <person name="Hibbett D."/>
            <person name="Martinez A.T."/>
            <person name="Grigoriev I.V."/>
        </authorList>
    </citation>
    <scope>NUCLEOTIDE SEQUENCE</scope>
    <source>
        <strain evidence="2">CIRM-BRFM 674</strain>
    </source>
</reference>
<protein>
    <submittedName>
        <fullName evidence="2">Uncharacterized protein</fullName>
    </submittedName>
</protein>
<dbReference type="Proteomes" id="UP000807469">
    <property type="component" value="Unassembled WGS sequence"/>
</dbReference>
<dbReference type="AlphaFoldDB" id="A0A9P5YRY5"/>